<dbReference type="OrthoDB" id="1901124at2"/>
<gene>
    <name evidence="1" type="ORF">SAMN04487906_0192</name>
</gene>
<dbReference type="RefSeq" id="WP_074976329.1">
    <property type="nucleotide sequence ID" value="NZ_FPAG01000001.1"/>
</dbReference>
<reference evidence="1 2" key="1">
    <citation type="submission" date="2016-10" db="EMBL/GenBank/DDBJ databases">
        <authorList>
            <person name="de Groot N.N."/>
        </authorList>
    </citation>
    <scope>NUCLEOTIDE SEQUENCE [LARGE SCALE GENOMIC DNA]</scope>
    <source>
        <strain evidence="1 2">CGMCC 1.6114</strain>
    </source>
</reference>
<organism evidence="1 2">
    <name type="scientific">Zhouia amylolytica</name>
    <dbReference type="NCBI Taxonomy" id="376730"/>
    <lineage>
        <taxon>Bacteria</taxon>
        <taxon>Pseudomonadati</taxon>
        <taxon>Bacteroidota</taxon>
        <taxon>Flavobacteriia</taxon>
        <taxon>Flavobacteriales</taxon>
        <taxon>Flavobacteriaceae</taxon>
        <taxon>Zhouia</taxon>
    </lineage>
</organism>
<protein>
    <recommendedName>
        <fullName evidence="3">Nucleotidyltransferase family protein</fullName>
    </recommendedName>
</protein>
<accession>A0A1I6PAD1</accession>
<dbReference type="EMBL" id="FPAG01000001">
    <property type="protein sequence ID" value="SFS37090.1"/>
    <property type="molecule type" value="Genomic_DNA"/>
</dbReference>
<dbReference type="Proteomes" id="UP000183209">
    <property type="component" value="Unassembled WGS sequence"/>
</dbReference>
<sequence length="193" mass="22798">MSSTDTNLYNRNLENEFIAIVDNDAWMIEVLRVVRSLNLNDWWIGAGFVRNKIWDVNHGKERTELNDIDIIHFDPSNSTEAYDLKLENRLKKLHPNLKWSVKNQFRMHLRNGHHPYTDCHHAISFWPETATAIAVKLNSNDQIAYIAPYGLHDLFNLIVKPTPNFNLEVYNARIEKKQWKKTWGKLDIRTDWS</sequence>
<dbReference type="PANTHER" id="PTHR39166:SF1">
    <property type="entry name" value="BLL1166 PROTEIN"/>
    <property type="match status" value="1"/>
</dbReference>
<name>A0A1I6PAD1_9FLAO</name>
<evidence type="ECO:0000313" key="2">
    <source>
        <dbReference type="Proteomes" id="UP000183209"/>
    </source>
</evidence>
<evidence type="ECO:0000313" key="1">
    <source>
        <dbReference type="EMBL" id="SFS37090.1"/>
    </source>
</evidence>
<dbReference type="Pfam" id="PF06042">
    <property type="entry name" value="NTP_transf_6"/>
    <property type="match status" value="1"/>
</dbReference>
<dbReference type="AlphaFoldDB" id="A0A1I6PAD1"/>
<proteinExistence type="predicted"/>
<dbReference type="PANTHER" id="PTHR39166">
    <property type="entry name" value="BLL1166 PROTEIN"/>
    <property type="match status" value="1"/>
</dbReference>
<evidence type="ECO:0008006" key="3">
    <source>
        <dbReference type="Google" id="ProtNLM"/>
    </source>
</evidence>
<dbReference type="InterPro" id="IPR009267">
    <property type="entry name" value="NTP_transf_6"/>
</dbReference>